<evidence type="ECO:0000313" key="2">
    <source>
        <dbReference type="Proteomes" id="UP000703590"/>
    </source>
</evidence>
<accession>A0ABS2WSQ9</accession>
<dbReference type="Proteomes" id="UP000703590">
    <property type="component" value="Unassembled WGS sequence"/>
</dbReference>
<reference evidence="1 2" key="2">
    <citation type="submission" date="2021-02" db="EMBL/GenBank/DDBJ databases">
        <title>Sulfurospirillum tamanensis sp. nov.</title>
        <authorList>
            <person name="Frolova A."/>
            <person name="Merkel A."/>
            <person name="Slobodkin A."/>
        </authorList>
    </citation>
    <scope>NUCLEOTIDE SEQUENCE [LARGE SCALE GENOMIC DNA]</scope>
    <source>
        <strain evidence="1 2">T05b</strain>
    </source>
</reference>
<dbReference type="RefSeq" id="WP_205459225.1">
    <property type="nucleotide sequence ID" value="NZ_JAFHKK010000015.1"/>
</dbReference>
<dbReference type="EMBL" id="JAFHKK010000015">
    <property type="protein sequence ID" value="MBN2964675.1"/>
    <property type="molecule type" value="Genomic_DNA"/>
</dbReference>
<protein>
    <recommendedName>
        <fullName evidence="3">Type II secretion system protein</fullName>
    </recommendedName>
</protein>
<evidence type="ECO:0008006" key="3">
    <source>
        <dbReference type="Google" id="ProtNLM"/>
    </source>
</evidence>
<comment type="caution">
    <text evidence="1">The sequence shown here is derived from an EMBL/GenBank/DDBJ whole genome shotgun (WGS) entry which is preliminary data.</text>
</comment>
<reference evidence="2" key="1">
    <citation type="submission" date="2021-02" db="EMBL/GenBank/DDBJ databases">
        <title>Sulfurospirillum tamanensis sp. nov.</title>
        <authorList>
            <person name="Merkel A.Y."/>
        </authorList>
    </citation>
    <scope>NUCLEOTIDE SEQUENCE [LARGE SCALE GENOMIC DNA]</scope>
    <source>
        <strain evidence="2">T05b</strain>
    </source>
</reference>
<organism evidence="1 2">
    <name type="scientific">Sulfurospirillum tamanense</name>
    <dbReference type="NCBI Taxonomy" id="2813362"/>
    <lineage>
        <taxon>Bacteria</taxon>
        <taxon>Pseudomonadati</taxon>
        <taxon>Campylobacterota</taxon>
        <taxon>Epsilonproteobacteria</taxon>
        <taxon>Campylobacterales</taxon>
        <taxon>Sulfurospirillaceae</taxon>
        <taxon>Sulfurospirillum</taxon>
    </lineage>
</organism>
<reference evidence="1 2" key="3">
    <citation type="submission" date="2021-02" db="EMBL/GenBank/DDBJ databases">
        <authorList>
            <person name="Merkel A.Y."/>
        </authorList>
    </citation>
    <scope>NUCLEOTIDE SEQUENCE [LARGE SCALE GENOMIC DNA]</scope>
    <source>
        <strain evidence="1 2">T05b</strain>
    </source>
</reference>
<sequence>MTSEALLTQLGYSVSESSLAQIDRVIQNTEGFEHIGKHLVTLHDHLQSHLSFVALSSNKDYFKIKNMAAEPELQEEVNEIIYKWAEKFKVQLEKVSNKETFYILGFKK</sequence>
<proteinExistence type="predicted"/>
<gene>
    <name evidence="1" type="ORF">JWV37_07775</name>
</gene>
<name>A0ABS2WSQ9_9BACT</name>
<evidence type="ECO:0000313" key="1">
    <source>
        <dbReference type="EMBL" id="MBN2964675.1"/>
    </source>
</evidence>
<keyword evidence="2" id="KW-1185">Reference proteome</keyword>